<reference evidence="3" key="1">
    <citation type="submission" date="2016-10" db="EMBL/GenBank/DDBJ databases">
        <authorList>
            <person name="Varghese N."/>
            <person name="Submissions S."/>
        </authorList>
    </citation>
    <scope>NUCLEOTIDE SEQUENCE [LARGE SCALE GENOMIC DNA]</scope>
    <source>
        <strain evidence="3">CGMCC 1.8895</strain>
    </source>
</reference>
<keyword evidence="1" id="KW-1133">Transmembrane helix</keyword>
<sequence length="89" mass="10117">MLGYALKPRTRIKCPDCKEYIEPATVSIIFDYVAVIVLALLVFIVIPFMHLPVATSVLFTGVLIALYIFLFIPLTVKFKKYDYNMKTPG</sequence>
<evidence type="ECO:0000313" key="3">
    <source>
        <dbReference type="Proteomes" id="UP000199008"/>
    </source>
</evidence>
<evidence type="ECO:0000313" key="2">
    <source>
        <dbReference type="EMBL" id="SDK35414.1"/>
    </source>
</evidence>
<proteinExistence type="predicted"/>
<feature type="transmembrane region" description="Helical" evidence="1">
    <location>
        <begin position="28"/>
        <end position="51"/>
    </location>
</feature>
<keyword evidence="1" id="KW-0812">Transmembrane</keyword>
<keyword evidence="3" id="KW-1185">Reference proteome</keyword>
<dbReference type="EMBL" id="FNFY01000002">
    <property type="protein sequence ID" value="SDK35414.1"/>
    <property type="molecule type" value="Genomic_DNA"/>
</dbReference>
<feature type="transmembrane region" description="Helical" evidence="1">
    <location>
        <begin position="57"/>
        <end position="76"/>
    </location>
</feature>
<keyword evidence="1" id="KW-0472">Membrane</keyword>
<evidence type="ECO:0008006" key="4">
    <source>
        <dbReference type="Google" id="ProtNLM"/>
    </source>
</evidence>
<accession>A0A1G9B8F6</accession>
<dbReference type="AlphaFoldDB" id="A0A1G9B8F6"/>
<organism evidence="2 3">
    <name type="scientific">Lacicoccus qingdaonensis</name>
    <dbReference type="NCBI Taxonomy" id="576118"/>
    <lineage>
        <taxon>Bacteria</taxon>
        <taxon>Bacillati</taxon>
        <taxon>Bacillota</taxon>
        <taxon>Bacilli</taxon>
        <taxon>Bacillales</taxon>
        <taxon>Salinicoccaceae</taxon>
        <taxon>Lacicoccus</taxon>
    </lineage>
</organism>
<dbReference type="Proteomes" id="UP000199008">
    <property type="component" value="Unassembled WGS sequence"/>
</dbReference>
<gene>
    <name evidence="2" type="ORF">SAMN05216216_102146</name>
</gene>
<dbReference type="STRING" id="576118.SAMN05216216_102146"/>
<protein>
    <recommendedName>
        <fullName evidence="4">Cxxc_20_cxxc protein</fullName>
    </recommendedName>
</protein>
<evidence type="ECO:0000256" key="1">
    <source>
        <dbReference type="SAM" id="Phobius"/>
    </source>
</evidence>
<name>A0A1G9B8F6_9BACL</name>